<dbReference type="GO" id="GO:0003700">
    <property type="term" value="F:DNA-binding transcription factor activity"/>
    <property type="evidence" value="ECO:0007669"/>
    <property type="project" value="InterPro"/>
</dbReference>
<gene>
    <name evidence="5" type="ORF">F4694_003326</name>
</gene>
<sequence length="84" mass="9734">MGQTFGFNPNYLSTLLKKGTGKSFKELLQIQRLNQAALFLSNSDLPIPEIAEEVGYSSVTFFYKKFRELYHDTPYSYREKNSIL</sequence>
<dbReference type="SUPFAM" id="SSF46689">
    <property type="entry name" value="Homeodomain-like"/>
    <property type="match status" value="1"/>
</dbReference>
<feature type="domain" description="HTH araC/xylS-type" evidence="4">
    <location>
        <begin position="1"/>
        <end position="80"/>
    </location>
</feature>
<name>A0A852TFI9_9BACI</name>
<accession>A0A852TFI9</accession>
<dbReference type="InterPro" id="IPR018060">
    <property type="entry name" value="HTH_AraC"/>
</dbReference>
<evidence type="ECO:0000256" key="3">
    <source>
        <dbReference type="ARBA" id="ARBA00023163"/>
    </source>
</evidence>
<dbReference type="AlphaFoldDB" id="A0A852TFI9"/>
<evidence type="ECO:0000256" key="1">
    <source>
        <dbReference type="ARBA" id="ARBA00023015"/>
    </source>
</evidence>
<dbReference type="SMART" id="SM00342">
    <property type="entry name" value="HTH_ARAC"/>
    <property type="match status" value="1"/>
</dbReference>
<proteinExistence type="predicted"/>
<dbReference type="Proteomes" id="UP000548423">
    <property type="component" value="Unassembled WGS sequence"/>
</dbReference>
<protein>
    <submittedName>
        <fullName evidence="5">YesN/AraC family two-component response regulator</fullName>
    </submittedName>
</protein>
<dbReference type="PROSITE" id="PS01124">
    <property type="entry name" value="HTH_ARAC_FAMILY_2"/>
    <property type="match status" value="1"/>
</dbReference>
<dbReference type="Gene3D" id="1.10.10.60">
    <property type="entry name" value="Homeodomain-like"/>
    <property type="match status" value="2"/>
</dbReference>
<keyword evidence="3" id="KW-0804">Transcription</keyword>
<reference evidence="6" key="2">
    <citation type="submission" date="2020-08" db="EMBL/GenBank/DDBJ databases">
        <title>The Agave Microbiome: Exploring the role of microbial communities in plant adaptations to desert environments.</title>
        <authorList>
            <person name="Partida-Martinez L.P."/>
        </authorList>
    </citation>
    <scope>NUCLEOTIDE SEQUENCE [LARGE SCALE GENOMIC DNA]</scope>
    <source>
        <strain evidence="6">AT2.8</strain>
    </source>
</reference>
<dbReference type="GO" id="GO:0043565">
    <property type="term" value="F:sequence-specific DNA binding"/>
    <property type="evidence" value="ECO:0007669"/>
    <property type="project" value="InterPro"/>
</dbReference>
<evidence type="ECO:0000256" key="2">
    <source>
        <dbReference type="ARBA" id="ARBA00023125"/>
    </source>
</evidence>
<evidence type="ECO:0000313" key="6">
    <source>
        <dbReference type="Proteomes" id="UP000548423"/>
    </source>
</evidence>
<dbReference type="InterPro" id="IPR009057">
    <property type="entry name" value="Homeodomain-like_sf"/>
</dbReference>
<dbReference type="Pfam" id="PF12833">
    <property type="entry name" value="HTH_18"/>
    <property type="match status" value="1"/>
</dbReference>
<dbReference type="PANTHER" id="PTHR43280">
    <property type="entry name" value="ARAC-FAMILY TRANSCRIPTIONAL REGULATOR"/>
    <property type="match status" value="1"/>
</dbReference>
<evidence type="ECO:0000259" key="4">
    <source>
        <dbReference type="PROSITE" id="PS01124"/>
    </source>
</evidence>
<keyword evidence="2" id="KW-0238">DNA-binding</keyword>
<organism evidence="5 6">
    <name type="scientific">Neobacillus niacini</name>
    <dbReference type="NCBI Taxonomy" id="86668"/>
    <lineage>
        <taxon>Bacteria</taxon>
        <taxon>Bacillati</taxon>
        <taxon>Bacillota</taxon>
        <taxon>Bacilli</taxon>
        <taxon>Bacillales</taxon>
        <taxon>Bacillaceae</taxon>
        <taxon>Neobacillus</taxon>
    </lineage>
</organism>
<keyword evidence="1" id="KW-0805">Transcription regulation</keyword>
<comment type="caution">
    <text evidence="5">The sequence shown here is derived from an EMBL/GenBank/DDBJ whole genome shotgun (WGS) entry which is preliminary data.</text>
</comment>
<dbReference type="EMBL" id="JACCBX010000006">
    <property type="protein sequence ID" value="NYE06546.1"/>
    <property type="molecule type" value="Genomic_DNA"/>
</dbReference>
<dbReference type="PANTHER" id="PTHR43280:SF28">
    <property type="entry name" value="HTH-TYPE TRANSCRIPTIONAL ACTIVATOR RHAS"/>
    <property type="match status" value="1"/>
</dbReference>
<evidence type="ECO:0000313" key="5">
    <source>
        <dbReference type="EMBL" id="NYE06546.1"/>
    </source>
</evidence>
<reference evidence="6" key="1">
    <citation type="submission" date="2020-07" db="EMBL/GenBank/DDBJ databases">
        <authorList>
            <person name="Partida-Martinez L."/>
            <person name="Huntemann M."/>
            <person name="Clum A."/>
            <person name="Wang J."/>
            <person name="Palaniappan K."/>
            <person name="Ritter S."/>
            <person name="Chen I.-M."/>
            <person name="Stamatis D."/>
            <person name="Reddy T."/>
            <person name="O'Malley R."/>
            <person name="Daum C."/>
            <person name="Shapiro N."/>
            <person name="Ivanova N."/>
            <person name="Kyrpides N."/>
            <person name="Woyke T."/>
        </authorList>
    </citation>
    <scope>NUCLEOTIDE SEQUENCE [LARGE SCALE GENOMIC DNA]</scope>
    <source>
        <strain evidence="6">AT2.8</strain>
    </source>
</reference>
<dbReference type="InterPro" id="IPR020449">
    <property type="entry name" value="Tscrpt_reg_AraC-type_HTH"/>
</dbReference>
<dbReference type="PRINTS" id="PR00032">
    <property type="entry name" value="HTHARAC"/>
</dbReference>